<evidence type="ECO:0000256" key="1">
    <source>
        <dbReference type="ARBA" id="ARBA00023235"/>
    </source>
</evidence>
<dbReference type="Gene3D" id="3.40.50.1360">
    <property type="match status" value="1"/>
</dbReference>
<feature type="binding site" evidence="2">
    <location>
        <begin position="84"/>
        <end position="87"/>
    </location>
    <ligand>
        <name>substrate</name>
    </ligand>
</feature>
<keyword evidence="4" id="KW-1185">Reference proteome</keyword>
<dbReference type="Gene3D" id="3.30.70.260">
    <property type="match status" value="1"/>
</dbReference>
<gene>
    <name evidence="2 3" type="primary">rpiA</name>
    <name evidence="3" type="ORF">ACFSUO_09055</name>
</gene>
<organism evidence="3 4">
    <name type="scientific">Lentibacillus juripiscarius</name>
    <dbReference type="NCBI Taxonomy" id="257446"/>
    <lineage>
        <taxon>Bacteria</taxon>
        <taxon>Bacillati</taxon>
        <taxon>Bacillota</taxon>
        <taxon>Bacilli</taxon>
        <taxon>Bacillales</taxon>
        <taxon>Bacillaceae</taxon>
        <taxon>Lentibacillus</taxon>
    </lineage>
</organism>
<evidence type="ECO:0000313" key="3">
    <source>
        <dbReference type="EMBL" id="MFD2761117.1"/>
    </source>
</evidence>
<evidence type="ECO:0000256" key="2">
    <source>
        <dbReference type="HAMAP-Rule" id="MF_00170"/>
    </source>
</evidence>
<comment type="catalytic activity">
    <reaction evidence="2">
        <text>aldehydo-D-ribose 5-phosphate = D-ribulose 5-phosphate</text>
        <dbReference type="Rhea" id="RHEA:14657"/>
        <dbReference type="ChEBI" id="CHEBI:58121"/>
        <dbReference type="ChEBI" id="CHEBI:58273"/>
        <dbReference type="EC" id="5.3.1.6"/>
    </reaction>
</comment>
<sequence length="225" mass="24101">MDAKEMAKKQAGEASFRFIENGMTIGLGSGSTVYWMIRKLGEHVCDGLNVAGIPSSRQTEAWAKEFGVPLTDFSQTQTLDLAIDGADEADQSWNLTKGGGGALVREKIIAAAAEQFVVIVDESKLVDQLGAFPLPVEVLPFGWEVTAERIANLGAKPVVRQNNGSLFTSDNGNYILDCDFGTIHEPAALHQQLKQLVGVVETGIFAGMADKLLVGHPDGVDIRDS</sequence>
<dbReference type="EC" id="5.3.1.6" evidence="2"/>
<comment type="subunit">
    <text evidence="2">Homodimer.</text>
</comment>
<dbReference type="Proteomes" id="UP001597502">
    <property type="component" value="Unassembled WGS sequence"/>
</dbReference>
<feature type="binding site" evidence="2">
    <location>
        <begin position="29"/>
        <end position="32"/>
    </location>
    <ligand>
        <name>substrate</name>
    </ligand>
</feature>
<dbReference type="SUPFAM" id="SSF75445">
    <property type="entry name" value="D-ribose-5-phosphate isomerase (RpiA), lid domain"/>
    <property type="match status" value="1"/>
</dbReference>
<dbReference type="RefSeq" id="WP_382393294.1">
    <property type="nucleotide sequence ID" value="NZ_JBHUNA010000020.1"/>
</dbReference>
<comment type="pathway">
    <text evidence="2">Carbohydrate degradation; pentose phosphate pathway; D-ribose 5-phosphate from D-ribulose 5-phosphate (non-oxidative stage): step 1/1.</text>
</comment>
<dbReference type="Pfam" id="PF06026">
    <property type="entry name" value="Rib_5-P_isom_A"/>
    <property type="match status" value="1"/>
</dbReference>
<reference evidence="4" key="1">
    <citation type="journal article" date="2019" name="Int. J. Syst. Evol. Microbiol.">
        <title>The Global Catalogue of Microorganisms (GCM) 10K type strain sequencing project: providing services to taxonomists for standard genome sequencing and annotation.</title>
        <authorList>
            <consortium name="The Broad Institute Genomics Platform"/>
            <consortium name="The Broad Institute Genome Sequencing Center for Infectious Disease"/>
            <person name="Wu L."/>
            <person name="Ma J."/>
        </authorList>
    </citation>
    <scope>NUCLEOTIDE SEQUENCE [LARGE SCALE GENOMIC DNA]</scope>
    <source>
        <strain evidence="4">TISTR 1535</strain>
    </source>
</reference>
<feature type="binding site" evidence="2">
    <location>
        <begin position="97"/>
        <end position="100"/>
    </location>
    <ligand>
        <name>substrate</name>
    </ligand>
</feature>
<dbReference type="PANTHER" id="PTHR11934:SF0">
    <property type="entry name" value="RIBOSE-5-PHOSPHATE ISOMERASE"/>
    <property type="match status" value="1"/>
</dbReference>
<dbReference type="CDD" id="cd01398">
    <property type="entry name" value="RPI_A"/>
    <property type="match status" value="1"/>
</dbReference>
<comment type="function">
    <text evidence="2">Catalyzes the reversible conversion of ribose-5-phosphate to ribulose 5-phosphate.</text>
</comment>
<dbReference type="NCBIfam" id="TIGR00021">
    <property type="entry name" value="rpiA"/>
    <property type="match status" value="1"/>
</dbReference>
<dbReference type="PANTHER" id="PTHR11934">
    <property type="entry name" value="RIBOSE-5-PHOSPHATE ISOMERASE"/>
    <property type="match status" value="1"/>
</dbReference>
<proteinExistence type="inferred from homology"/>
<dbReference type="InterPro" id="IPR020672">
    <property type="entry name" value="Ribose5P_isomerase_typA_subgr"/>
</dbReference>
<name>A0ABW5V551_9BACI</name>
<dbReference type="InterPro" id="IPR004788">
    <property type="entry name" value="Ribose5P_isomerase_type_A"/>
</dbReference>
<accession>A0ABW5V551</accession>
<keyword evidence="1 2" id="KW-0413">Isomerase</keyword>
<comment type="similarity">
    <text evidence="2">Belongs to the ribose 5-phosphate isomerase family.</text>
</comment>
<protein>
    <recommendedName>
        <fullName evidence="2">Ribose-5-phosphate isomerase A</fullName>
        <ecNumber evidence="2">5.3.1.6</ecNumber>
    </recommendedName>
    <alternativeName>
        <fullName evidence="2">Phosphoriboisomerase A</fullName>
        <shortName evidence="2">PRI</shortName>
    </alternativeName>
</protein>
<dbReference type="GO" id="GO:0004751">
    <property type="term" value="F:ribose-5-phosphate isomerase activity"/>
    <property type="evidence" value="ECO:0007669"/>
    <property type="project" value="UniProtKB-EC"/>
</dbReference>
<dbReference type="NCBIfam" id="NF001924">
    <property type="entry name" value="PRK00702.1"/>
    <property type="match status" value="1"/>
</dbReference>
<feature type="binding site" evidence="2">
    <location>
        <position position="124"/>
    </location>
    <ligand>
        <name>substrate</name>
    </ligand>
</feature>
<dbReference type="EMBL" id="JBHUNA010000020">
    <property type="protein sequence ID" value="MFD2761117.1"/>
    <property type="molecule type" value="Genomic_DNA"/>
</dbReference>
<dbReference type="HAMAP" id="MF_00170">
    <property type="entry name" value="Rib_5P_isom_A"/>
    <property type="match status" value="1"/>
</dbReference>
<comment type="caution">
    <text evidence="3">The sequence shown here is derived from an EMBL/GenBank/DDBJ whole genome shotgun (WGS) entry which is preliminary data.</text>
</comment>
<feature type="active site" description="Proton acceptor" evidence="2">
    <location>
        <position position="106"/>
    </location>
</feature>
<evidence type="ECO:0000313" key="4">
    <source>
        <dbReference type="Proteomes" id="UP001597502"/>
    </source>
</evidence>
<dbReference type="InterPro" id="IPR037171">
    <property type="entry name" value="NagB/RpiA_transferase-like"/>
</dbReference>
<dbReference type="SUPFAM" id="SSF100950">
    <property type="entry name" value="NagB/RpiA/CoA transferase-like"/>
    <property type="match status" value="1"/>
</dbReference>